<dbReference type="EMBL" id="BAAAOH010000001">
    <property type="protein sequence ID" value="GAA1973824.1"/>
    <property type="molecule type" value="Genomic_DNA"/>
</dbReference>
<sequence length="325" mass="34365">MAEQFSSAFDWARRQVSEARIPTAVLGIATADGTVALDAFGTTEGRTARVDDHYRLFSVTKPLVGLTTARAIERGLLTAETPLADALPSFGANRDDIVRLWHLASHTSGISEPALDTAVPLRAELLGAGRDFRVGTASRYSTVAFEGIAALIAHATTHEWDAELSAWAAPLGADGLTLDEASDPHAIVGGEAAGLDVDRFASLRSPGAGLIGRAQDLLAIGSALLRGGDGILRPATLSMTLRPLTGDIPRLEPYPADRGQDWGFTWNLRTRAPGLIDRDVYGHGGWSGAEFWIHPSAGVAYVLLTNAAMPELDADRLDNAIIGAL</sequence>
<dbReference type="GO" id="GO:0016787">
    <property type="term" value="F:hydrolase activity"/>
    <property type="evidence" value="ECO:0007669"/>
    <property type="project" value="UniProtKB-KW"/>
</dbReference>
<dbReference type="Proteomes" id="UP001500326">
    <property type="component" value="Unassembled WGS sequence"/>
</dbReference>
<dbReference type="Gene3D" id="3.40.710.10">
    <property type="entry name" value="DD-peptidase/beta-lactamase superfamily"/>
    <property type="match status" value="1"/>
</dbReference>
<keyword evidence="3" id="KW-1185">Reference proteome</keyword>
<gene>
    <name evidence="2" type="ORF">GCM10009777_02580</name>
</gene>
<comment type="caution">
    <text evidence="2">The sequence shown here is derived from an EMBL/GenBank/DDBJ whole genome shotgun (WGS) entry which is preliminary data.</text>
</comment>
<evidence type="ECO:0000259" key="1">
    <source>
        <dbReference type="Pfam" id="PF00144"/>
    </source>
</evidence>
<dbReference type="PANTHER" id="PTHR43283">
    <property type="entry name" value="BETA-LACTAMASE-RELATED"/>
    <property type="match status" value="1"/>
</dbReference>
<proteinExistence type="predicted"/>
<keyword evidence="2" id="KW-0378">Hydrolase</keyword>
<dbReference type="RefSeq" id="WP_344057766.1">
    <property type="nucleotide sequence ID" value="NZ_BAAAOH010000001.1"/>
</dbReference>
<organism evidence="2 3">
    <name type="scientific">Microbacterium pumilum</name>
    <dbReference type="NCBI Taxonomy" id="344165"/>
    <lineage>
        <taxon>Bacteria</taxon>
        <taxon>Bacillati</taxon>
        <taxon>Actinomycetota</taxon>
        <taxon>Actinomycetes</taxon>
        <taxon>Micrococcales</taxon>
        <taxon>Microbacteriaceae</taxon>
        <taxon>Microbacterium</taxon>
    </lineage>
</organism>
<feature type="domain" description="Beta-lactamase-related" evidence="1">
    <location>
        <begin position="13"/>
        <end position="317"/>
    </location>
</feature>
<dbReference type="InterPro" id="IPR012338">
    <property type="entry name" value="Beta-lactam/transpept-like"/>
</dbReference>
<dbReference type="Pfam" id="PF00144">
    <property type="entry name" value="Beta-lactamase"/>
    <property type="match status" value="1"/>
</dbReference>
<name>A0ABP5D6Y2_9MICO</name>
<protein>
    <submittedName>
        <fullName evidence="2">Serine hydrolase domain-containing protein</fullName>
    </submittedName>
</protein>
<reference evidence="3" key="1">
    <citation type="journal article" date="2019" name="Int. J. Syst. Evol. Microbiol.">
        <title>The Global Catalogue of Microorganisms (GCM) 10K type strain sequencing project: providing services to taxonomists for standard genome sequencing and annotation.</title>
        <authorList>
            <consortium name="The Broad Institute Genomics Platform"/>
            <consortium name="The Broad Institute Genome Sequencing Center for Infectious Disease"/>
            <person name="Wu L."/>
            <person name="Ma J."/>
        </authorList>
    </citation>
    <scope>NUCLEOTIDE SEQUENCE [LARGE SCALE GENOMIC DNA]</scope>
    <source>
        <strain evidence="3">JCM 14902</strain>
    </source>
</reference>
<dbReference type="PANTHER" id="PTHR43283:SF3">
    <property type="entry name" value="BETA-LACTAMASE FAMILY PROTEIN (AFU_ORTHOLOGUE AFUA_5G07500)"/>
    <property type="match status" value="1"/>
</dbReference>
<accession>A0ABP5D6Y2</accession>
<evidence type="ECO:0000313" key="2">
    <source>
        <dbReference type="EMBL" id="GAA1973824.1"/>
    </source>
</evidence>
<dbReference type="InterPro" id="IPR001466">
    <property type="entry name" value="Beta-lactam-related"/>
</dbReference>
<dbReference type="InterPro" id="IPR050789">
    <property type="entry name" value="Diverse_Enzym_Activities"/>
</dbReference>
<dbReference type="SUPFAM" id="SSF56601">
    <property type="entry name" value="beta-lactamase/transpeptidase-like"/>
    <property type="match status" value="1"/>
</dbReference>
<evidence type="ECO:0000313" key="3">
    <source>
        <dbReference type="Proteomes" id="UP001500326"/>
    </source>
</evidence>